<keyword evidence="2" id="KW-1185">Reference proteome</keyword>
<gene>
    <name evidence="1" type="ordered locus">Jden_1505</name>
</gene>
<dbReference type="Gene3D" id="1.10.10.60">
    <property type="entry name" value="Homeodomain-like"/>
    <property type="match status" value="1"/>
</dbReference>
<name>C7R4Y3_JONDD</name>
<sequence length="88" mass="9465">MLAPVGAGTMGCRSRAFRATAILDRHDVPVRAHYMTESDLDQARALYKSGKSLAALGALLGFGAQTIRTHLFRAGVQIRGAHERRSAS</sequence>
<accession>C7R4Y3</accession>
<dbReference type="STRING" id="471856.Jden_1505"/>
<protein>
    <submittedName>
        <fullName evidence="1">Uncharacterized protein</fullName>
    </submittedName>
</protein>
<evidence type="ECO:0000313" key="1">
    <source>
        <dbReference type="EMBL" id="ACV09153.1"/>
    </source>
</evidence>
<reference evidence="1 2" key="1">
    <citation type="journal article" date="2009" name="Stand. Genomic Sci.">
        <title>Complete genome sequence of Jonesia denitrificans type strain (Prevot 55134).</title>
        <authorList>
            <person name="Pukall R."/>
            <person name="Gehrich-Schroter G."/>
            <person name="Lapidus A."/>
            <person name="Nolan M."/>
            <person name="Glavina Del Rio T."/>
            <person name="Lucas S."/>
            <person name="Chen F."/>
            <person name="Tice H."/>
            <person name="Pitluck S."/>
            <person name="Cheng J.F."/>
            <person name="Copeland A."/>
            <person name="Saunders E."/>
            <person name="Brettin T."/>
            <person name="Detter J.C."/>
            <person name="Bruce D."/>
            <person name="Goodwin L."/>
            <person name="Pati A."/>
            <person name="Ivanova N."/>
            <person name="Mavromatis K."/>
            <person name="Ovchinnikova G."/>
            <person name="Chen A."/>
            <person name="Palaniappan K."/>
            <person name="Land M."/>
            <person name="Hauser L."/>
            <person name="Chang Y.J."/>
            <person name="Jeffries C.D."/>
            <person name="Chain P."/>
            <person name="Goker M."/>
            <person name="Bristow J."/>
            <person name="Eisen J.A."/>
            <person name="Markowitz V."/>
            <person name="Hugenholtz P."/>
            <person name="Kyrpides N.C."/>
            <person name="Klenk H.P."/>
            <person name="Han C."/>
        </authorList>
    </citation>
    <scope>NUCLEOTIDE SEQUENCE [LARGE SCALE GENOMIC DNA]</scope>
    <source>
        <strain evidence="2">ATCC 14870 / DSM 20603 / BCRC 15368 / CIP 55.134 / JCM 11481 / NBRC 15587 / NCTC 10816 / Prevot 55134</strain>
    </source>
</reference>
<evidence type="ECO:0000313" key="2">
    <source>
        <dbReference type="Proteomes" id="UP000000628"/>
    </source>
</evidence>
<dbReference type="EMBL" id="CP001706">
    <property type="protein sequence ID" value="ACV09153.1"/>
    <property type="molecule type" value="Genomic_DNA"/>
</dbReference>
<dbReference type="KEGG" id="jde:Jden_1505"/>
<dbReference type="AlphaFoldDB" id="C7R4Y3"/>
<dbReference type="RefSeq" id="WP_015771781.1">
    <property type="nucleotide sequence ID" value="NC_013174.1"/>
</dbReference>
<proteinExistence type="predicted"/>
<dbReference type="HOGENOM" id="CLU_2464907_0_0_11"/>
<organism evidence="1 2">
    <name type="scientific">Jonesia denitrificans (strain ATCC 14870 / DSM 20603 / BCRC 15368 / CIP 55.134 / JCM 11481 / NBRC 15587 / NCTC 10816 / Prevot 55134)</name>
    <name type="common">Listeria denitrificans</name>
    <dbReference type="NCBI Taxonomy" id="471856"/>
    <lineage>
        <taxon>Bacteria</taxon>
        <taxon>Bacillati</taxon>
        <taxon>Actinomycetota</taxon>
        <taxon>Actinomycetes</taxon>
        <taxon>Micrococcales</taxon>
        <taxon>Jonesiaceae</taxon>
        <taxon>Jonesia</taxon>
    </lineage>
</organism>
<dbReference type="Proteomes" id="UP000000628">
    <property type="component" value="Chromosome"/>
</dbReference>